<evidence type="ECO:0000256" key="2">
    <source>
        <dbReference type="ARBA" id="ARBA00022801"/>
    </source>
</evidence>
<dbReference type="InterPro" id="IPR015797">
    <property type="entry name" value="NUDIX_hydrolase-like_dom_sf"/>
</dbReference>
<dbReference type="GO" id="GO:0016787">
    <property type="term" value="F:hydrolase activity"/>
    <property type="evidence" value="ECO:0007669"/>
    <property type="project" value="UniProtKB-KW"/>
</dbReference>
<comment type="cofactor">
    <cofactor evidence="1">
        <name>Mn(2+)</name>
        <dbReference type="ChEBI" id="CHEBI:29035"/>
    </cofactor>
</comment>
<evidence type="ECO:0000256" key="3">
    <source>
        <dbReference type="RuleBase" id="RU003476"/>
    </source>
</evidence>
<feature type="domain" description="Nudix hydrolase" evidence="4">
    <location>
        <begin position="6"/>
        <end position="148"/>
    </location>
</feature>
<dbReference type="InterPro" id="IPR000086">
    <property type="entry name" value="NUDIX_hydrolase_dom"/>
</dbReference>
<dbReference type="PRINTS" id="PR00502">
    <property type="entry name" value="NUDIXFAMILY"/>
</dbReference>
<evidence type="ECO:0000259" key="4">
    <source>
        <dbReference type="PROSITE" id="PS51462"/>
    </source>
</evidence>
<dbReference type="PANTHER" id="PTHR11839:SF22">
    <property type="entry name" value="NUDIX HYDROLASE 26, CHLOROPLASTIC"/>
    <property type="match status" value="1"/>
</dbReference>
<dbReference type="PANTHER" id="PTHR11839">
    <property type="entry name" value="UDP/ADP-SUGAR PYROPHOSPHATASE"/>
    <property type="match status" value="1"/>
</dbReference>
<gene>
    <name evidence="5" type="ORF">WCY31_08350</name>
</gene>
<dbReference type="RefSeq" id="WP_345969341.1">
    <property type="nucleotide sequence ID" value="NZ_CP147920.1"/>
</dbReference>
<dbReference type="InterPro" id="IPR020084">
    <property type="entry name" value="NUDIX_hydrolase_CS"/>
</dbReference>
<keyword evidence="2 3" id="KW-0378">Hydrolase</keyword>
<keyword evidence="6" id="KW-1185">Reference proteome</keyword>
<sequence length="156" mass="18360">MESVKPYRPNVAAIIVPPEYPEVKQIFIAERSDISGIWQFPQGGIDRGESPEEALIREIEEEIGTKKVEVVAEYPDWLAYDFPEHVAERMRPYCGQTQRYFLVRLKHKAKINLETKHPEFIDYKFIEIDALYDYVAHFKKPIYEKVIGYFKAKGYL</sequence>
<dbReference type="NCBIfam" id="NF001938">
    <property type="entry name" value="PRK00714.1-5"/>
    <property type="match status" value="1"/>
</dbReference>
<dbReference type="InterPro" id="IPR022927">
    <property type="entry name" value="RppH"/>
</dbReference>
<dbReference type="InterPro" id="IPR020476">
    <property type="entry name" value="Nudix_hydrolase"/>
</dbReference>
<proteinExistence type="inferred from homology"/>
<dbReference type="EMBL" id="CP147920">
    <property type="protein sequence ID" value="XAU14266.1"/>
    <property type="molecule type" value="Genomic_DNA"/>
</dbReference>
<dbReference type="Proteomes" id="UP001447842">
    <property type="component" value="Chromosome"/>
</dbReference>
<dbReference type="Gene3D" id="3.90.79.10">
    <property type="entry name" value="Nucleoside Triphosphate Pyrophosphohydrolase"/>
    <property type="match status" value="1"/>
</dbReference>
<dbReference type="CDD" id="cd03671">
    <property type="entry name" value="NUDIX_Ap4A_hydrolase_plant_like"/>
    <property type="match status" value="1"/>
</dbReference>
<dbReference type="EC" id="3.6.1.-" evidence="5"/>
<accession>A0ABZ3H7P3</accession>
<evidence type="ECO:0000313" key="5">
    <source>
        <dbReference type="EMBL" id="XAU14266.1"/>
    </source>
</evidence>
<dbReference type="PROSITE" id="PS51462">
    <property type="entry name" value="NUDIX"/>
    <property type="match status" value="1"/>
</dbReference>
<protein>
    <submittedName>
        <fullName evidence="5">RNA pyrophosphohydrolase</fullName>
        <ecNumber evidence="5">3.6.1.-</ecNumber>
    </submittedName>
</protein>
<reference evidence="5 6" key="1">
    <citation type="submission" date="2024-03" db="EMBL/GenBank/DDBJ databases">
        <title>Sulfurimonas sp. HSL3-1.</title>
        <authorList>
            <person name="Wang S."/>
        </authorList>
    </citation>
    <scope>NUCLEOTIDE SEQUENCE [LARGE SCALE GENOMIC DNA]</scope>
    <source>
        <strain evidence="5 6">HSL3-1</strain>
    </source>
</reference>
<name>A0ABZ3H7P3_9BACT</name>
<comment type="similarity">
    <text evidence="3">Belongs to the Nudix hydrolase family.</text>
</comment>
<organism evidence="5 6">
    <name type="scientific">Sulfurimonas diazotrophicus</name>
    <dbReference type="NCBI Taxonomy" id="3131939"/>
    <lineage>
        <taxon>Bacteria</taxon>
        <taxon>Pseudomonadati</taxon>
        <taxon>Campylobacterota</taxon>
        <taxon>Epsilonproteobacteria</taxon>
        <taxon>Campylobacterales</taxon>
        <taxon>Sulfurimonadaceae</taxon>
        <taxon>Sulfurimonas</taxon>
    </lineage>
</organism>
<dbReference type="Pfam" id="PF00293">
    <property type="entry name" value="NUDIX"/>
    <property type="match status" value="1"/>
</dbReference>
<dbReference type="SUPFAM" id="SSF55811">
    <property type="entry name" value="Nudix"/>
    <property type="match status" value="1"/>
</dbReference>
<evidence type="ECO:0000256" key="1">
    <source>
        <dbReference type="ARBA" id="ARBA00001936"/>
    </source>
</evidence>
<dbReference type="PROSITE" id="PS00893">
    <property type="entry name" value="NUDIX_BOX"/>
    <property type="match status" value="1"/>
</dbReference>
<dbReference type="NCBIfam" id="NF001936">
    <property type="entry name" value="PRK00714.1-3"/>
    <property type="match status" value="1"/>
</dbReference>
<evidence type="ECO:0000313" key="6">
    <source>
        <dbReference type="Proteomes" id="UP001447842"/>
    </source>
</evidence>